<organism evidence="1 2">
    <name type="scientific">Lipomyces orientalis</name>
    <dbReference type="NCBI Taxonomy" id="1233043"/>
    <lineage>
        <taxon>Eukaryota</taxon>
        <taxon>Fungi</taxon>
        <taxon>Dikarya</taxon>
        <taxon>Ascomycota</taxon>
        <taxon>Saccharomycotina</taxon>
        <taxon>Lipomycetes</taxon>
        <taxon>Lipomycetales</taxon>
        <taxon>Lipomycetaceae</taxon>
        <taxon>Lipomyces</taxon>
    </lineage>
</organism>
<dbReference type="Proteomes" id="UP001489719">
    <property type="component" value="Unassembled WGS sequence"/>
</dbReference>
<comment type="caution">
    <text evidence="1">The sequence shown here is derived from an EMBL/GenBank/DDBJ whole genome shotgun (WGS) entry which is preliminary data.</text>
</comment>
<gene>
    <name evidence="1" type="ORF">V1517DRAFT_330951</name>
</gene>
<proteinExistence type="predicted"/>
<dbReference type="EMBL" id="MU970153">
    <property type="protein sequence ID" value="KAK9319943.1"/>
    <property type="molecule type" value="Genomic_DNA"/>
</dbReference>
<protein>
    <submittedName>
        <fullName evidence="1">Uncharacterized protein</fullName>
    </submittedName>
</protein>
<evidence type="ECO:0000313" key="1">
    <source>
        <dbReference type="EMBL" id="KAK9319943.1"/>
    </source>
</evidence>
<sequence>MFASYHRPIHQNAFVNSRVSFLFIIYRARIMFMASRTAMSRFIRLLPTRRQPRVRIPLALRPMSTVRFGQPKSPLVLSAPRRLSEVRRCTAIANAGPNLFARDGITVAGVPATKSSKERFVRLAYILFACVGAGVTTVVVLIGGFFVYDATTYKELDDTEDIEISELALNPRLGGPKNLPILQRYLDDEDSEIGKVSMTKPHLVILGSGWGAVAVLKNINPKDYHITVISPQNHFLFTPMLPSATVGTLEFRSLVEPIRRIVAKVHGHYLEASAEKIEFSERLIEVTQPSRSGGELRFYVPYDRLVVAVGSQSNTHGVEGLQHCNFLKTIEDAREIRRKVIGNLELACLPGTSEEERKRLLSFVVCGGGPTGVEFAAELYDLLNEDLTMVYPKILRNLVSVHVVQSQGHILNTYDEKISTYAQERFKKDSIDVLTNARVSRVLEDRVIFTQKDQDGVAHTKELPYGLCLWSTGVAQCEISKDIVDSLESQKNRRAIETDTHLRVIGAPLGEVYAIGDCSTVRTNVTEHIVEFLKSYAVKSNKVVEDCSVTFQQWRDIAMNIKRRFPQAAEHLKRVDYLFTEYDTNKSGTLDFDELTHLLQDIDRKMTSLPATAQRAHQQGQYLGRKLTKLARVRETLAMDEVVSGDIDDLVYRAFEYHHLGSLAYVGNAAVFDLNGYSFVGGLVAMYLWRSVYFAQSVSFRTRALLFMDWLTRGLFGRDMTQI</sequence>
<keyword evidence="2" id="KW-1185">Reference proteome</keyword>
<evidence type="ECO:0000313" key="2">
    <source>
        <dbReference type="Proteomes" id="UP001489719"/>
    </source>
</evidence>
<name>A0ACC3TIJ8_9ASCO</name>
<accession>A0ACC3TIJ8</accession>
<reference evidence="2" key="1">
    <citation type="journal article" date="2024" name="Front. Bioeng. Biotechnol.">
        <title>Genome-scale model development and genomic sequencing of the oleaginous clade Lipomyces.</title>
        <authorList>
            <person name="Czajka J.J."/>
            <person name="Han Y."/>
            <person name="Kim J."/>
            <person name="Mondo S.J."/>
            <person name="Hofstad B.A."/>
            <person name="Robles A."/>
            <person name="Haridas S."/>
            <person name="Riley R."/>
            <person name="LaButti K."/>
            <person name="Pangilinan J."/>
            <person name="Andreopoulos W."/>
            <person name="Lipzen A."/>
            <person name="Yan J."/>
            <person name="Wang M."/>
            <person name="Ng V."/>
            <person name="Grigoriev I.V."/>
            <person name="Spatafora J.W."/>
            <person name="Magnuson J.K."/>
            <person name="Baker S.E."/>
            <person name="Pomraning K.R."/>
        </authorList>
    </citation>
    <scope>NUCLEOTIDE SEQUENCE [LARGE SCALE GENOMIC DNA]</scope>
    <source>
        <strain evidence="2">CBS 10300</strain>
    </source>
</reference>